<evidence type="ECO:0000313" key="2">
    <source>
        <dbReference type="Proteomes" id="UP000838756"/>
    </source>
</evidence>
<keyword evidence="2" id="KW-1185">Reference proteome</keyword>
<dbReference type="AlphaFoldDB" id="A0A8S4SG97"/>
<dbReference type="EMBL" id="CAKXAJ010026346">
    <property type="protein sequence ID" value="CAH2267089.1"/>
    <property type="molecule type" value="Genomic_DNA"/>
</dbReference>
<name>A0A8S4SG97_9NEOP</name>
<reference evidence="1" key="1">
    <citation type="submission" date="2022-03" db="EMBL/GenBank/DDBJ databases">
        <authorList>
            <person name="Lindestad O."/>
        </authorList>
    </citation>
    <scope>NUCLEOTIDE SEQUENCE</scope>
</reference>
<comment type="caution">
    <text evidence="1">The sequence shown here is derived from an EMBL/GenBank/DDBJ whole genome shotgun (WGS) entry which is preliminary data.</text>
</comment>
<proteinExistence type="predicted"/>
<evidence type="ECO:0000313" key="1">
    <source>
        <dbReference type="EMBL" id="CAH2267089.1"/>
    </source>
</evidence>
<gene>
    <name evidence="1" type="primary">jg8353</name>
    <name evidence="1" type="ORF">PAEG_LOCUS25669</name>
</gene>
<sequence>MEKKLKKKAGVPANFINIKESVDSDSCIDFDSDEFEKMIEEENNDNQIQPKQILAATPPERKGKIIAFLQSNKSQSMQGTRRKCRSVST</sequence>
<organism evidence="1 2">
    <name type="scientific">Pararge aegeria aegeria</name>
    <dbReference type="NCBI Taxonomy" id="348720"/>
    <lineage>
        <taxon>Eukaryota</taxon>
        <taxon>Metazoa</taxon>
        <taxon>Ecdysozoa</taxon>
        <taxon>Arthropoda</taxon>
        <taxon>Hexapoda</taxon>
        <taxon>Insecta</taxon>
        <taxon>Pterygota</taxon>
        <taxon>Neoptera</taxon>
        <taxon>Endopterygota</taxon>
        <taxon>Lepidoptera</taxon>
        <taxon>Glossata</taxon>
        <taxon>Ditrysia</taxon>
        <taxon>Papilionoidea</taxon>
        <taxon>Nymphalidae</taxon>
        <taxon>Satyrinae</taxon>
        <taxon>Satyrini</taxon>
        <taxon>Parargina</taxon>
        <taxon>Pararge</taxon>
    </lineage>
</organism>
<accession>A0A8S4SG97</accession>
<dbReference type="Proteomes" id="UP000838756">
    <property type="component" value="Unassembled WGS sequence"/>
</dbReference>
<protein>
    <submittedName>
        <fullName evidence="1">Jg8353 protein</fullName>
    </submittedName>
</protein>